<dbReference type="EC" id="1.11.1.9" evidence="2"/>
<dbReference type="PROSITE" id="PS51355">
    <property type="entry name" value="GLUTATHIONE_PEROXID_3"/>
    <property type="match status" value="1"/>
</dbReference>
<sequence>MKENISFLETHVRPGNGFVPNFLLFEKGDVNGKDEQEVFTFLKNSCPPVGDILGNPSRMFWDPVKLSDIKWNFEKFLVGPDGKPAMRWHPSVNISEVQADIRKYLLQLYTQEQQLLPLPRTGLQTHKGRDCIIFTGTNFAATHFSLNQSQSRDRDRGALEDPYRGNRLEVSYRGWCCGGCGCGACCIGHPGREVYGPALKALRSHLHKGTTVGRAQRAVH</sequence>
<name>A0A5J5D6K8_9PERO</name>
<evidence type="ECO:0000256" key="3">
    <source>
        <dbReference type="ARBA" id="ARBA00022559"/>
    </source>
</evidence>
<keyword evidence="4" id="KW-0560">Oxidoreductase</keyword>
<dbReference type="InterPro" id="IPR000889">
    <property type="entry name" value="Glutathione_peroxidase"/>
</dbReference>
<dbReference type="Gene3D" id="3.40.30.10">
    <property type="entry name" value="Glutaredoxin"/>
    <property type="match status" value="1"/>
</dbReference>
<evidence type="ECO:0000313" key="5">
    <source>
        <dbReference type="EMBL" id="KAA8589109.1"/>
    </source>
</evidence>
<dbReference type="AlphaFoldDB" id="A0A5J5D6K8"/>
<protein>
    <recommendedName>
        <fullName evidence="2">glutathione peroxidase</fullName>
        <ecNumber evidence="2">1.11.1.9</ecNumber>
    </recommendedName>
</protein>
<comment type="similarity">
    <text evidence="1">Belongs to the glutathione peroxidase family.</text>
</comment>
<dbReference type="PANTHER" id="PTHR11592">
    <property type="entry name" value="GLUTATHIONE PEROXIDASE"/>
    <property type="match status" value="1"/>
</dbReference>
<keyword evidence="3" id="KW-0575">Peroxidase</keyword>
<gene>
    <name evidence="5" type="ORF">FQN60_010454</name>
</gene>
<dbReference type="GO" id="GO:0004602">
    <property type="term" value="F:glutathione peroxidase activity"/>
    <property type="evidence" value="ECO:0007669"/>
    <property type="project" value="UniProtKB-EC"/>
</dbReference>
<reference evidence="5 6" key="1">
    <citation type="submission" date="2019-08" db="EMBL/GenBank/DDBJ databases">
        <title>A chromosome-level genome assembly, high-density linkage maps, and genome scans reveal the genomic architecture of hybrid incompatibilities underlying speciation via character displacement in darters (Percidae: Etheostominae).</title>
        <authorList>
            <person name="Moran R.L."/>
            <person name="Catchen J.M."/>
            <person name="Fuller R.C."/>
        </authorList>
    </citation>
    <scope>NUCLEOTIDE SEQUENCE [LARGE SCALE GENOMIC DNA]</scope>
    <source>
        <strain evidence="5">EspeVRDwgs_2016</strain>
        <tissue evidence="5">Muscle</tissue>
    </source>
</reference>
<evidence type="ECO:0000313" key="6">
    <source>
        <dbReference type="Proteomes" id="UP000327493"/>
    </source>
</evidence>
<evidence type="ECO:0000256" key="2">
    <source>
        <dbReference type="ARBA" id="ARBA00012310"/>
    </source>
</evidence>
<proteinExistence type="inferred from homology"/>
<dbReference type="Proteomes" id="UP000327493">
    <property type="component" value="Chromosome 10"/>
</dbReference>
<organism evidence="5 6">
    <name type="scientific">Etheostoma spectabile</name>
    <name type="common">orangethroat darter</name>
    <dbReference type="NCBI Taxonomy" id="54343"/>
    <lineage>
        <taxon>Eukaryota</taxon>
        <taxon>Metazoa</taxon>
        <taxon>Chordata</taxon>
        <taxon>Craniata</taxon>
        <taxon>Vertebrata</taxon>
        <taxon>Euteleostomi</taxon>
        <taxon>Actinopterygii</taxon>
        <taxon>Neopterygii</taxon>
        <taxon>Teleostei</taxon>
        <taxon>Neoteleostei</taxon>
        <taxon>Acanthomorphata</taxon>
        <taxon>Eupercaria</taxon>
        <taxon>Perciformes</taxon>
        <taxon>Percoidei</taxon>
        <taxon>Percidae</taxon>
        <taxon>Etheostomatinae</taxon>
        <taxon>Etheostoma</taxon>
    </lineage>
</organism>
<evidence type="ECO:0000256" key="1">
    <source>
        <dbReference type="ARBA" id="ARBA00006926"/>
    </source>
</evidence>
<dbReference type="InterPro" id="IPR036249">
    <property type="entry name" value="Thioredoxin-like_sf"/>
</dbReference>
<dbReference type="PANTHER" id="PTHR11592:SF32">
    <property type="entry name" value="GLUTATHIONE PEROXIDASE 3"/>
    <property type="match status" value="1"/>
</dbReference>
<accession>A0A5J5D6K8</accession>
<dbReference type="EMBL" id="VOFY01000010">
    <property type="protein sequence ID" value="KAA8589109.1"/>
    <property type="molecule type" value="Genomic_DNA"/>
</dbReference>
<evidence type="ECO:0000256" key="4">
    <source>
        <dbReference type="ARBA" id="ARBA00023002"/>
    </source>
</evidence>
<dbReference type="SUPFAM" id="SSF52833">
    <property type="entry name" value="Thioredoxin-like"/>
    <property type="match status" value="1"/>
</dbReference>
<keyword evidence="6" id="KW-1185">Reference proteome</keyword>
<dbReference type="GO" id="GO:0006979">
    <property type="term" value="P:response to oxidative stress"/>
    <property type="evidence" value="ECO:0007669"/>
    <property type="project" value="InterPro"/>
</dbReference>
<comment type="caution">
    <text evidence="5">The sequence shown here is derived from an EMBL/GenBank/DDBJ whole genome shotgun (WGS) entry which is preliminary data.</text>
</comment>